<organism evidence="2 3">
    <name type="scientific">Rhodocytophaga rosea</name>
    <dbReference type="NCBI Taxonomy" id="2704465"/>
    <lineage>
        <taxon>Bacteria</taxon>
        <taxon>Pseudomonadati</taxon>
        <taxon>Bacteroidota</taxon>
        <taxon>Cytophagia</taxon>
        <taxon>Cytophagales</taxon>
        <taxon>Rhodocytophagaceae</taxon>
        <taxon>Rhodocytophaga</taxon>
    </lineage>
</organism>
<dbReference type="Pfam" id="PF00535">
    <property type="entry name" value="Glycos_transf_2"/>
    <property type="match status" value="1"/>
</dbReference>
<dbReference type="PANTHER" id="PTHR22916">
    <property type="entry name" value="GLYCOSYLTRANSFERASE"/>
    <property type="match status" value="1"/>
</dbReference>
<gene>
    <name evidence="2" type="ORF">GXP67_29800</name>
</gene>
<keyword evidence="3" id="KW-1185">Reference proteome</keyword>
<feature type="domain" description="Glycosyltransferase 2-like" evidence="1">
    <location>
        <begin position="8"/>
        <end position="133"/>
    </location>
</feature>
<evidence type="ECO:0000313" key="2">
    <source>
        <dbReference type="EMBL" id="QHT70548.1"/>
    </source>
</evidence>
<dbReference type="PANTHER" id="PTHR22916:SF65">
    <property type="entry name" value="SLR1065 PROTEIN"/>
    <property type="match status" value="1"/>
</dbReference>
<dbReference type="SUPFAM" id="SSF53448">
    <property type="entry name" value="Nucleotide-diphospho-sugar transferases"/>
    <property type="match status" value="1"/>
</dbReference>
<evidence type="ECO:0000313" key="3">
    <source>
        <dbReference type="Proteomes" id="UP000480178"/>
    </source>
</evidence>
<evidence type="ECO:0000259" key="1">
    <source>
        <dbReference type="Pfam" id="PF00535"/>
    </source>
</evidence>
<sequence length="331" mass="38208">MAVYPKITIITPSYNQGQYLEQTIQSVLSQSYPNLEYIIVDGGSTDHSVEIIKKYEKHLAYWISEKDQGQSHAINKGLQKASGDIINWLNSDDFYEPQALHTIAAAFENPSVLVVCGRGRLFRNLNETAYYSNGTDVYSGNVAKTIGWARIDQPETFFKASVIQTIGPLDTRLHYLMDRDWWIKFLFTYGLKGIVKTPEILVNFRLHDTSKTVSQGQQFQIEHDTFFYSLAKQFNLFHYVDIIKQTCQINEKFALQTVGTYDVDLVEKSLTYFLLRRANEFYAQNNKAKTKLLLQSIQVKQLASADQGLFRTLYFRNKYIPSSIINLLRKR</sequence>
<keyword evidence="2" id="KW-0808">Transferase</keyword>
<name>A0A6C0GR56_9BACT</name>
<dbReference type="InterPro" id="IPR029044">
    <property type="entry name" value="Nucleotide-diphossugar_trans"/>
</dbReference>
<dbReference type="InterPro" id="IPR001173">
    <property type="entry name" value="Glyco_trans_2-like"/>
</dbReference>
<dbReference type="AlphaFoldDB" id="A0A6C0GR56"/>
<protein>
    <submittedName>
        <fullName evidence="2">Glycosyltransferase</fullName>
    </submittedName>
</protein>
<dbReference type="EMBL" id="CP048222">
    <property type="protein sequence ID" value="QHT70548.1"/>
    <property type="molecule type" value="Genomic_DNA"/>
</dbReference>
<dbReference type="KEGG" id="rhoz:GXP67_29800"/>
<accession>A0A6C0GR56</accession>
<dbReference type="Gene3D" id="3.90.550.10">
    <property type="entry name" value="Spore Coat Polysaccharide Biosynthesis Protein SpsA, Chain A"/>
    <property type="match status" value="1"/>
</dbReference>
<dbReference type="GO" id="GO:0016758">
    <property type="term" value="F:hexosyltransferase activity"/>
    <property type="evidence" value="ECO:0007669"/>
    <property type="project" value="UniProtKB-ARBA"/>
</dbReference>
<reference evidence="2 3" key="1">
    <citation type="submission" date="2020-01" db="EMBL/GenBank/DDBJ databases">
        <authorList>
            <person name="Kim M.K."/>
        </authorList>
    </citation>
    <scope>NUCLEOTIDE SEQUENCE [LARGE SCALE GENOMIC DNA]</scope>
    <source>
        <strain evidence="2 3">172606-1</strain>
    </source>
</reference>
<dbReference type="Proteomes" id="UP000480178">
    <property type="component" value="Chromosome"/>
</dbReference>
<dbReference type="RefSeq" id="WP_162446525.1">
    <property type="nucleotide sequence ID" value="NZ_CP048222.1"/>
</dbReference>
<proteinExistence type="predicted"/>
<dbReference type="CDD" id="cd06433">
    <property type="entry name" value="GT_2_WfgS_like"/>
    <property type="match status" value="1"/>
</dbReference>